<accession>A0A8T2ESY7</accession>
<reference evidence="7 8" key="1">
    <citation type="submission" date="2020-12" db="EMBL/GenBank/DDBJ databases">
        <title>Concerted genomic and epigenomic changes stabilize Arabidopsis allopolyploids.</title>
        <authorList>
            <person name="Chen Z."/>
        </authorList>
    </citation>
    <scope>NUCLEOTIDE SEQUENCE [LARGE SCALE GENOMIC DNA]</scope>
    <source>
        <strain evidence="7">Allo738</strain>
        <tissue evidence="7">Leaf</tissue>
    </source>
</reference>
<comment type="caution">
    <text evidence="7">The sequence shown here is derived from an EMBL/GenBank/DDBJ whole genome shotgun (WGS) entry which is preliminary data.</text>
</comment>
<feature type="domain" description="Squalene cyclase C-terminal" evidence="5">
    <location>
        <begin position="549"/>
        <end position="668"/>
    </location>
</feature>
<gene>
    <name evidence="7" type="ORF">ISN45_At03g031360</name>
</gene>
<feature type="domain" description="Squalene cyclase N-terminal" evidence="6">
    <location>
        <begin position="151"/>
        <end position="376"/>
    </location>
</feature>
<evidence type="ECO:0000256" key="2">
    <source>
        <dbReference type="ARBA" id="ARBA00022737"/>
    </source>
</evidence>
<evidence type="ECO:0000313" key="7">
    <source>
        <dbReference type="EMBL" id="KAG7627018.1"/>
    </source>
</evidence>
<dbReference type="InterPro" id="IPR032696">
    <property type="entry name" value="SQ_cyclase_C"/>
</dbReference>
<dbReference type="Pfam" id="PF13249">
    <property type="entry name" value="SQHop_cyclase_N"/>
    <property type="match status" value="1"/>
</dbReference>
<evidence type="ECO:0000256" key="3">
    <source>
        <dbReference type="ARBA" id="ARBA00023235"/>
    </source>
</evidence>
<dbReference type="GO" id="GO:0016104">
    <property type="term" value="P:triterpenoid biosynthetic process"/>
    <property type="evidence" value="ECO:0007669"/>
    <property type="project" value="InterPro"/>
</dbReference>
<evidence type="ECO:0000313" key="8">
    <source>
        <dbReference type="Proteomes" id="UP000694240"/>
    </source>
</evidence>
<evidence type="ECO:0000259" key="5">
    <source>
        <dbReference type="Pfam" id="PF13243"/>
    </source>
</evidence>
<dbReference type="FunFam" id="1.50.10.20:FF:000002">
    <property type="entry name" value="Terpene cyclase/mutase family member"/>
    <property type="match status" value="1"/>
</dbReference>
<dbReference type="NCBIfam" id="TIGR01787">
    <property type="entry name" value="squalene_cyclas"/>
    <property type="match status" value="1"/>
</dbReference>
<keyword evidence="3 4" id="KW-0413">Isomerase</keyword>
<sequence>MGRSGIRANLFSELRIDNKKWKLRIGAKAGDDPHLCTTNNYLGRQIWEFDTNACSPEELFEVEKARRNFSDNRSQYKASADLLWRMQFLREKKFKQNIPRRYSLMMDIGLLKTLVACSSTLPLSYACISLAILIQSSLRSIAKRCCVIFFNDDGGWGLDVESHSSMFCTVLNYICLRIMEVDPDHDRKKSACARARKWIIDRGGATYTPLFGKACLSVLGVYEWSGCKPIPPEFWLFPSYFPINGGTIWIYFRDTFMALSYLYGKKFVATPTPLILKLRQELYPQTYADIVWSQARNRCAKEDLYYPQTFVQDLFWKSVHMFSENILNRWPFKKLIRERAIRRALELIHYHDEATQYITGGGVPKVFHMLACWAEGPESGYFKKHLARVSGFIWISEDGLKIQSFGSQIWDTVLLLKVMLAADIDDEIRSMLIKGYSFLRKSQLIENPPGYYIKMFRDISKGGWGFSDKDQGWPASDCTSESLECCLIFESMPSNFIDEKMDVERLYDAVNMLLYLQSENGGKAVWERASGKKWLEWLSPIEFMEETILEHDYEPIRRAVQFLLKIQNDEGGWGESFLSCPGKKYISLEGNKTNVVNTGQAMMVLIMSGQMERDPLPVHRAAKVLINSQMENGDFPQQELRGVYKMNVLLHYPTYRNIFSLWALTYYTKALRLLL</sequence>
<feature type="domain" description="Squalene cyclase C-terminal" evidence="5">
    <location>
        <begin position="407"/>
        <end position="536"/>
    </location>
</feature>
<dbReference type="InterPro" id="IPR032697">
    <property type="entry name" value="SQ_cyclase_N"/>
</dbReference>
<organism evidence="7 8">
    <name type="scientific">Arabidopsis thaliana x Arabidopsis arenosa</name>
    <dbReference type="NCBI Taxonomy" id="1240361"/>
    <lineage>
        <taxon>Eukaryota</taxon>
        <taxon>Viridiplantae</taxon>
        <taxon>Streptophyta</taxon>
        <taxon>Embryophyta</taxon>
        <taxon>Tracheophyta</taxon>
        <taxon>Spermatophyta</taxon>
        <taxon>Magnoliopsida</taxon>
        <taxon>eudicotyledons</taxon>
        <taxon>Gunneridae</taxon>
        <taxon>Pentapetalae</taxon>
        <taxon>rosids</taxon>
        <taxon>malvids</taxon>
        <taxon>Brassicales</taxon>
        <taxon>Brassicaceae</taxon>
        <taxon>Camelineae</taxon>
        <taxon>Arabidopsis</taxon>
    </lineage>
</organism>
<dbReference type="GO" id="GO:0042300">
    <property type="term" value="F:beta-amyrin synthase activity"/>
    <property type="evidence" value="ECO:0007669"/>
    <property type="project" value="TreeGrafter"/>
</dbReference>
<dbReference type="EC" id="5.4.99.-" evidence="4"/>
<evidence type="ECO:0000256" key="1">
    <source>
        <dbReference type="ARBA" id="ARBA00009755"/>
    </source>
</evidence>
<proteinExistence type="inferred from homology"/>
<dbReference type="InterPro" id="IPR018333">
    <property type="entry name" value="Squalene_cyclase"/>
</dbReference>
<dbReference type="Pfam" id="PF13243">
    <property type="entry name" value="SQHop_cyclase_C"/>
    <property type="match status" value="2"/>
</dbReference>
<dbReference type="AlphaFoldDB" id="A0A8T2ESY7"/>
<dbReference type="EMBL" id="JAEFBK010000003">
    <property type="protein sequence ID" value="KAG7627018.1"/>
    <property type="molecule type" value="Genomic_DNA"/>
</dbReference>
<evidence type="ECO:0000256" key="4">
    <source>
        <dbReference type="RuleBase" id="RU362003"/>
    </source>
</evidence>
<protein>
    <recommendedName>
        <fullName evidence="4">Terpene cyclase/mutase family member</fullName>
        <ecNumber evidence="4">5.4.99.-</ecNumber>
    </recommendedName>
</protein>
<dbReference type="Proteomes" id="UP000694240">
    <property type="component" value="Chromosome 3"/>
</dbReference>
<comment type="similarity">
    <text evidence="1 4">Belongs to the terpene cyclase/mutase family.</text>
</comment>
<keyword evidence="2" id="KW-0677">Repeat</keyword>
<dbReference type="PANTHER" id="PTHR11764">
    <property type="entry name" value="TERPENE CYCLASE/MUTASE FAMILY MEMBER"/>
    <property type="match status" value="1"/>
</dbReference>
<keyword evidence="8" id="KW-1185">Reference proteome</keyword>
<name>A0A8T2ESY7_9BRAS</name>
<dbReference type="PANTHER" id="PTHR11764:SF57">
    <property type="entry name" value="TIRUCALLADIENOL SYNTHASE-RELATED"/>
    <property type="match status" value="1"/>
</dbReference>
<evidence type="ECO:0000259" key="6">
    <source>
        <dbReference type="Pfam" id="PF13249"/>
    </source>
</evidence>
<dbReference type="GO" id="GO:0005811">
    <property type="term" value="C:lipid droplet"/>
    <property type="evidence" value="ECO:0007669"/>
    <property type="project" value="InterPro"/>
</dbReference>